<dbReference type="InterPro" id="IPR050109">
    <property type="entry name" value="HTH-type_TetR-like_transc_reg"/>
</dbReference>
<dbReference type="PATRIC" id="fig|433924.3.peg.3163"/>
<dbReference type="PRINTS" id="PR00455">
    <property type="entry name" value="HTHTETR"/>
</dbReference>
<evidence type="ECO:0000256" key="4">
    <source>
        <dbReference type="PROSITE-ProRule" id="PRU00335"/>
    </source>
</evidence>
<reference evidence="6 7" key="1">
    <citation type="journal article" date="2016" name="Front. Microbiol.">
        <title>Genomic Resource of Rice Seed Associated Bacteria.</title>
        <authorList>
            <person name="Midha S."/>
            <person name="Bansal K."/>
            <person name="Sharma S."/>
            <person name="Kumar N."/>
            <person name="Patil P.P."/>
            <person name="Chaudhry V."/>
            <person name="Patil P.B."/>
        </authorList>
    </citation>
    <scope>NUCLEOTIDE SEQUENCE [LARGE SCALE GENOMIC DNA]</scope>
    <source>
        <strain evidence="6 7">NS331</strain>
    </source>
</reference>
<dbReference type="OrthoDB" id="9816320at2"/>
<organism evidence="6 7">
    <name type="scientific">Pseudacidovorax intermedius</name>
    <dbReference type="NCBI Taxonomy" id="433924"/>
    <lineage>
        <taxon>Bacteria</taxon>
        <taxon>Pseudomonadati</taxon>
        <taxon>Pseudomonadota</taxon>
        <taxon>Betaproteobacteria</taxon>
        <taxon>Burkholderiales</taxon>
        <taxon>Comamonadaceae</taxon>
        <taxon>Pseudacidovorax</taxon>
    </lineage>
</organism>
<dbReference type="InterPro" id="IPR009057">
    <property type="entry name" value="Homeodomain-like_sf"/>
</dbReference>
<accession>A0A147H3N0</accession>
<dbReference type="InterPro" id="IPR001647">
    <property type="entry name" value="HTH_TetR"/>
</dbReference>
<name>A0A147H3N0_9BURK</name>
<evidence type="ECO:0000256" key="3">
    <source>
        <dbReference type="ARBA" id="ARBA00023163"/>
    </source>
</evidence>
<dbReference type="Pfam" id="PF00440">
    <property type="entry name" value="TetR_N"/>
    <property type="match status" value="1"/>
</dbReference>
<dbReference type="PANTHER" id="PTHR30055:SF234">
    <property type="entry name" value="HTH-TYPE TRANSCRIPTIONAL REGULATOR BETI"/>
    <property type="match status" value="1"/>
</dbReference>
<comment type="caution">
    <text evidence="6">The sequence shown here is derived from an EMBL/GenBank/DDBJ whole genome shotgun (WGS) entry which is preliminary data.</text>
</comment>
<keyword evidence="2 4" id="KW-0238">DNA-binding</keyword>
<evidence type="ECO:0000256" key="2">
    <source>
        <dbReference type="ARBA" id="ARBA00023125"/>
    </source>
</evidence>
<feature type="domain" description="HTH tetR-type" evidence="5">
    <location>
        <begin position="11"/>
        <end position="71"/>
    </location>
</feature>
<feature type="DNA-binding region" description="H-T-H motif" evidence="4">
    <location>
        <begin position="34"/>
        <end position="53"/>
    </location>
</feature>
<evidence type="ECO:0000313" key="6">
    <source>
        <dbReference type="EMBL" id="KTT24540.1"/>
    </source>
</evidence>
<dbReference type="GO" id="GO:0003700">
    <property type="term" value="F:DNA-binding transcription factor activity"/>
    <property type="evidence" value="ECO:0007669"/>
    <property type="project" value="TreeGrafter"/>
</dbReference>
<keyword evidence="1" id="KW-0805">Transcription regulation</keyword>
<keyword evidence="7" id="KW-1185">Reference proteome</keyword>
<dbReference type="Gene3D" id="1.10.357.10">
    <property type="entry name" value="Tetracycline Repressor, domain 2"/>
    <property type="match status" value="1"/>
</dbReference>
<dbReference type="PROSITE" id="PS50977">
    <property type="entry name" value="HTH_TETR_2"/>
    <property type="match status" value="1"/>
</dbReference>
<dbReference type="RefSeq" id="WP_058641146.1">
    <property type="nucleotide sequence ID" value="NZ_LDSL01000040.1"/>
</dbReference>
<dbReference type="InterPro" id="IPR041669">
    <property type="entry name" value="TetR_C_15"/>
</dbReference>
<evidence type="ECO:0000259" key="5">
    <source>
        <dbReference type="PROSITE" id="PS50977"/>
    </source>
</evidence>
<dbReference type="EMBL" id="LDSL01000040">
    <property type="protein sequence ID" value="KTT24540.1"/>
    <property type="molecule type" value="Genomic_DNA"/>
</dbReference>
<evidence type="ECO:0000313" key="7">
    <source>
        <dbReference type="Proteomes" id="UP000072741"/>
    </source>
</evidence>
<proteinExistence type="predicted"/>
<sequence length="196" mass="20592">MRKSPRQARSQATVQAIVTAAARILGERGWAGFTTNAVAALAGVSIGSLYQYFPDKRALVDAVRRAHTDDVLAAMDRALAGTQPLARRADLLVRGLVAAHSVHPGLHRVLLDASPRHAPGDAAQADVEARLLAGYDVLAGQSAGGPKASRRARAQVLADAVDGVIHNAARRGTLQSPRLRRELVRLICAQLVPGGG</sequence>
<dbReference type="PANTHER" id="PTHR30055">
    <property type="entry name" value="HTH-TYPE TRANSCRIPTIONAL REGULATOR RUTR"/>
    <property type="match status" value="1"/>
</dbReference>
<dbReference type="SUPFAM" id="SSF46689">
    <property type="entry name" value="Homeodomain-like"/>
    <property type="match status" value="1"/>
</dbReference>
<dbReference type="AlphaFoldDB" id="A0A147H3N0"/>
<dbReference type="GO" id="GO:0000976">
    <property type="term" value="F:transcription cis-regulatory region binding"/>
    <property type="evidence" value="ECO:0007669"/>
    <property type="project" value="TreeGrafter"/>
</dbReference>
<dbReference type="Pfam" id="PF17918">
    <property type="entry name" value="TetR_C_15"/>
    <property type="match status" value="1"/>
</dbReference>
<gene>
    <name evidence="6" type="ORF">NS331_06120</name>
</gene>
<keyword evidence="3" id="KW-0804">Transcription</keyword>
<evidence type="ECO:0000256" key="1">
    <source>
        <dbReference type="ARBA" id="ARBA00023015"/>
    </source>
</evidence>
<protein>
    <recommendedName>
        <fullName evidence="5">HTH tetR-type domain-containing protein</fullName>
    </recommendedName>
</protein>
<dbReference type="Proteomes" id="UP000072741">
    <property type="component" value="Unassembled WGS sequence"/>
</dbReference>